<proteinExistence type="predicted"/>
<reference evidence="2 3" key="1">
    <citation type="journal article" date="2021" name="Genome Biol.">
        <title>AFLAP: assembly-free linkage analysis pipeline using k-mers from genome sequencing data.</title>
        <authorList>
            <person name="Fletcher K."/>
            <person name="Zhang L."/>
            <person name="Gil J."/>
            <person name="Han R."/>
            <person name="Cavanaugh K."/>
            <person name="Michelmore R."/>
        </authorList>
    </citation>
    <scope>NUCLEOTIDE SEQUENCE [LARGE SCALE GENOMIC DNA]</scope>
    <source>
        <strain evidence="2 3">SF5</strain>
    </source>
</reference>
<evidence type="ECO:0000256" key="1">
    <source>
        <dbReference type="SAM" id="MobiDB-lite"/>
    </source>
</evidence>
<sequence>MTQPAPANWRSISQASPAVTAVKPRSTSGLSRSKSQPKKQCSEKLKPPVKPTPSVFELGIAHARTFVDSASPEQLEMRLQQLLVSKKFAEAAFIIAASPYLGSRFQKSDVVRLMLEKAKSPHSLEQAVRLVRILQLQSNAALITLIISEMVRALQFNAAVRLAQEMVPKFEQLSTSAERPCWTPPALIQAMIRAQKFRAALKFAKQFGLLGMFSAPQLVAGMLETRSWDEAVSSVMEMQLFQEFPPEALAVEMMRQRQWSQAVKCINKLSNTDDTQANLYEVLVRETARVGDFVTSLRYLREFKLDEGSKDSSLNLLRYVVDAMIVQKEFYKAIKYAIKFDLAKNPFNMAIAAAEAALTGANNEAMPTINDNKVEYLPQYNIELLIRKAMKCGQFHVATTFIKRLRLREKFADDIVFIENAQRNCLIEFRQYAQLRLAQFYEAGHQDNLKALLCDQAKDEMIELKPVQVEIVLEEEKEFFSRKQKNQHANTESEIKVNEIEFGAKLLVEEPQQQSVLSSNTEGQSRFGFARASSFSLHSDASVSVVDTSDEDIQLANQDEPQSTSPPHPDILKATESEGAQSKTNDNTTSFNFADFAKSVRGCEPFPLPQSALHHPPQPPQLSQQQPLVKQQQEQAKFKSPMPICNSFFATGPPRYSMPPMIRQQPPLHCAPLNASPDGMQVRGYPQPPPPPPSQTNSGGGAFDVASLAMQFHKSSPDYGNFVTPRPNVGYPRASQLGQQFSSGMPQFPSPPPQPHSTFKPSMSFTSVTTTRQKK</sequence>
<feature type="compositionally biased region" description="Polar residues" evidence="1">
    <location>
        <begin position="763"/>
        <end position="775"/>
    </location>
</feature>
<feature type="region of interest" description="Disordered" evidence="1">
    <location>
        <begin position="678"/>
        <end position="702"/>
    </location>
</feature>
<dbReference type="KEGG" id="blac:94352022"/>
<feature type="compositionally biased region" description="Polar residues" evidence="1">
    <location>
        <begin position="1"/>
        <end position="17"/>
    </location>
</feature>
<feature type="region of interest" description="Disordered" evidence="1">
    <location>
        <begin position="607"/>
        <end position="631"/>
    </location>
</feature>
<organism evidence="2 3">
    <name type="scientific">Bremia lactucae</name>
    <name type="common">Lettuce downy mildew</name>
    <dbReference type="NCBI Taxonomy" id="4779"/>
    <lineage>
        <taxon>Eukaryota</taxon>
        <taxon>Sar</taxon>
        <taxon>Stramenopiles</taxon>
        <taxon>Oomycota</taxon>
        <taxon>Peronosporomycetes</taxon>
        <taxon>Peronosporales</taxon>
        <taxon>Peronosporaceae</taxon>
        <taxon>Bremia</taxon>
    </lineage>
</organism>
<dbReference type="RefSeq" id="XP_067822287.1">
    <property type="nucleotide sequence ID" value="XM_067966351.1"/>
</dbReference>
<feature type="compositionally biased region" description="Polar residues" evidence="1">
    <location>
        <begin position="25"/>
        <end position="34"/>
    </location>
</feature>
<name>A0A976NYN4_BRELC</name>
<accession>A0A976NYN4</accession>
<dbReference type="OrthoDB" id="78713at2759"/>
<feature type="compositionally biased region" description="Low complexity" evidence="1">
    <location>
        <begin position="609"/>
        <end position="631"/>
    </location>
</feature>
<keyword evidence="3" id="KW-1185">Reference proteome</keyword>
<dbReference type="Proteomes" id="UP000294530">
    <property type="component" value="Unassembled WGS sequence"/>
</dbReference>
<feature type="region of interest" description="Disordered" evidence="1">
    <location>
        <begin position="1"/>
        <end position="50"/>
    </location>
</feature>
<evidence type="ECO:0000313" key="3">
    <source>
        <dbReference type="Proteomes" id="UP000294530"/>
    </source>
</evidence>
<dbReference type="EMBL" id="SHOA02000036">
    <property type="protein sequence ID" value="TDH72788.1"/>
    <property type="molecule type" value="Genomic_DNA"/>
</dbReference>
<dbReference type="GeneID" id="94352022"/>
<feature type="compositionally biased region" description="Polar residues" evidence="1">
    <location>
        <begin position="578"/>
        <end position="590"/>
    </location>
</feature>
<gene>
    <name evidence="2" type="ORF">CCR75_008297</name>
</gene>
<dbReference type="AlphaFoldDB" id="A0A976NYN4"/>
<protein>
    <submittedName>
        <fullName evidence="2">Uncharacterized protein</fullName>
    </submittedName>
</protein>
<feature type="region of interest" description="Disordered" evidence="1">
    <location>
        <begin position="557"/>
        <end position="590"/>
    </location>
</feature>
<evidence type="ECO:0000313" key="2">
    <source>
        <dbReference type="EMBL" id="TDH72788.1"/>
    </source>
</evidence>
<feature type="region of interest" description="Disordered" evidence="1">
    <location>
        <begin position="723"/>
        <end position="775"/>
    </location>
</feature>
<comment type="caution">
    <text evidence="2">The sequence shown here is derived from an EMBL/GenBank/DDBJ whole genome shotgun (WGS) entry which is preliminary data.</text>
</comment>